<accession>A0A6N8F9K1</accession>
<reference evidence="2 3" key="1">
    <citation type="submission" date="2019-11" db="EMBL/GenBank/DDBJ databases">
        <title>P. haliotis isolates from Z. marina roots.</title>
        <authorList>
            <person name="Cohen M."/>
            <person name="Jospin G."/>
            <person name="Eisen J.A."/>
            <person name="Coil D.A."/>
        </authorList>
    </citation>
    <scope>NUCLEOTIDE SEQUENCE [LARGE SCALE GENOMIC DNA]</scope>
    <source>
        <strain evidence="2 3">UCD-MCMsp1aY</strain>
    </source>
</reference>
<proteinExistence type="predicted"/>
<dbReference type="AlphaFoldDB" id="A0A6N8F9K1"/>
<evidence type="ECO:0000313" key="2">
    <source>
        <dbReference type="EMBL" id="MUH73285.1"/>
    </source>
</evidence>
<organism evidence="2 3">
    <name type="scientific">Psychrosphaera haliotis</name>
    <dbReference type="NCBI Taxonomy" id="555083"/>
    <lineage>
        <taxon>Bacteria</taxon>
        <taxon>Pseudomonadati</taxon>
        <taxon>Pseudomonadota</taxon>
        <taxon>Gammaproteobacteria</taxon>
        <taxon>Alteromonadales</taxon>
        <taxon>Pseudoalteromonadaceae</taxon>
        <taxon>Psychrosphaera</taxon>
    </lineage>
</organism>
<dbReference type="Proteomes" id="UP000439994">
    <property type="component" value="Unassembled WGS sequence"/>
</dbReference>
<dbReference type="EMBL" id="WOCD01000005">
    <property type="protein sequence ID" value="MUH73285.1"/>
    <property type="molecule type" value="Genomic_DNA"/>
</dbReference>
<keyword evidence="3" id="KW-1185">Reference proteome</keyword>
<protein>
    <recommendedName>
        <fullName evidence="4">DUF2489 domain-containing protein</fullName>
    </recommendedName>
</protein>
<name>A0A6N8F9K1_9GAMM</name>
<keyword evidence="1" id="KW-1133">Transmembrane helix</keyword>
<feature type="transmembrane region" description="Helical" evidence="1">
    <location>
        <begin position="6"/>
        <end position="25"/>
    </location>
</feature>
<evidence type="ECO:0008006" key="4">
    <source>
        <dbReference type="Google" id="ProtNLM"/>
    </source>
</evidence>
<sequence length="195" mass="22710">MALWFLATLLVVAIVFIAIIIYSRYQELKQKELKQKRIAHNCRIRQREFRDLLQTIQKEGWLNPQQKQPFIMLANNYFVFQTVNEINCSHFYELMNKLDSAINKLKAAPFSVKEDLIEALNNVAQRLPKVPTQYNAQFYSDRAPKIVDTLNDKIDFTIKMHVEAELTKDNSDSSEALNTDISDSGFYGRTRGRCL</sequence>
<dbReference type="OrthoDB" id="6214841at2"/>
<gene>
    <name evidence="2" type="ORF">GNP35_12800</name>
</gene>
<evidence type="ECO:0000256" key="1">
    <source>
        <dbReference type="SAM" id="Phobius"/>
    </source>
</evidence>
<keyword evidence="1" id="KW-0472">Membrane</keyword>
<evidence type="ECO:0000313" key="3">
    <source>
        <dbReference type="Proteomes" id="UP000439994"/>
    </source>
</evidence>
<comment type="caution">
    <text evidence="2">The sequence shown here is derived from an EMBL/GenBank/DDBJ whole genome shotgun (WGS) entry which is preliminary data.</text>
</comment>
<keyword evidence="1" id="KW-0812">Transmembrane</keyword>